<dbReference type="PANTHER" id="PTHR43586:SF15">
    <property type="entry name" value="BLR3095 PROTEIN"/>
    <property type="match status" value="1"/>
</dbReference>
<dbReference type="OrthoDB" id="250246at2"/>
<keyword evidence="3" id="KW-0032">Aminotransferase</keyword>
<evidence type="ECO:0000313" key="3">
    <source>
        <dbReference type="EMBL" id="TNC25778.1"/>
    </source>
</evidence>
<evidence type="ECO:0000259" key="2">
    <source>
        <dbReference type="Pfam" id="PF00266"/>
    </source>
</evidence>
<dbReference type="GO" id="GO:0017000">
    <property type="term" value="P:antibiotic biosynthetic process"/>
    <property type="evidence" value="ECO:0007669"/>
    <property type="project" value="UniProtKB-KW"/>
</dbReference>
<dbReference type="Gene3D" id="3.90.1150.10">
    <property type="entry name" value="Aspartate Aminotransferase, domain 1"/>
    <property type="match status" value="1"/>
</dbReference>
<sequence>MRETGSKPVTPEEFRRQFPALRDTTHLASCSQGAISEHVTAALSELAYSLRHRGAPWDLWMAEAEAARTAFAALIGADPTEIALVPSASAGAFQAVGALDPARRPVLVSPRAEFPSVGQVFHAQQPFGARVRWVDDEAMRRHGVVEAYRAQIDETTALVSIPFALYSNGSLQPVDEIAKLAREAGARVFVDAYQAAGVLPVDAREIDCDYLVTGSLKYLLGLPGVAFLFARAGVPDERPPHLTGWFGRVDPFDFDATRLDFPAEARRFESGTPAVPSLYAARAGLETLATLDQAEVAAHVSDLVQTATARLTAAGEELSPPLPGARPGPQVAIVDDDPEGLARFLAGRRIVTSPRGRILRLSWHYYNNHDDIDAVVAALAEARNR</sequence>
<dbReference type="AlphaFoldDB" id="A0A5C4M0F7"/>
<dbReference type="PANTHER" id="PTHR43586">
    <property type="entry name" value="CYSTEINE DESULFURASE"/>
    <property type="match status" value="1"/>
</dbReference>
<dbReference type="Pfam" id="PF00266">
    <property type="entry name" value="Aminotran_5"/>
    <property type="match status" value="1"/>
</dbReference>
<dbReference type="InterPro" id="IPR000192">
    <property type="entry name" value="Aminotrans_V_dom"/>
</dbReference>
<feature type="domain" description="Aminotransferase class V" evidence="2">
    <location>
        <begin position="61"/>
        <end position="316"/>
    </location>
</feature>
<comment type="caution">
    <text evidence="3">The sequence shown here is derived from an EMBL/GenBank/DDBJ whole genome shotgun (WGS) entry which is preliminary data.</text>
</comment>
<dbReference type="EMBL" id="VDFW01000010">
    <property type="protein sequence ID" value="TNC25778.1"/>
    <property type="molecule type" value="Genomic_DNA"/>
</dbReference>
<proteinExistence type="predicted"/>
<dbReference type="SUPFAM" id="SSF53383">
    <property type="entry name" value="PLP-dependent transferases"/>
    <property type="match status" value="1"/>
</dbReference>
<keyword evidence="4" id="KW-1185">Reference proteome</keyword>
<protein>
    <submittedName>
        <fullName evidence="3">Aminotransferase class V-fold PLP-dependent enzyme</fullName>
    </submittedName>
</protein>
<dbReference type="InterPro" id="IPR015422">
    <property type="entry name" value="PyrdxlP-dep_Trfase_small"/>
</dbReference>
<name>A0A5C4M0F7_9PSEU</name>
<dbReference type="InterPro" id="IPR015424">
    <property type="entry name" value="PyrdxlP-dep_Trfase"/>
</dbReference>
<keyword evidence="1" id="KW-0045">Antibiotic biosynthesis</keyword>
<gene>
    <name evidence="3" type="ORF">FG385_14125</name>
</gene>
<evidence type="ECO:0000256" key="1">
    <source>
        <dbReference type="ARBA" id="ARBA00023194"/>
    </source>
</evidence>
<reference evidence="3 4" key="1">
    <citation type="submission" date="2019-06" db="EMBL/GenBank/DDBJ databases">
        <title>Amycolatopsis alkalitolerans sp. nov., isolated from Gastrodia elata Blume.</title>
        <authorList>
            <person name="Narsing Rao M.P."/>
            <person name="Li W.J."/>
        </authorList>
    </citation>
    <scope>NUCLEOTIDE SEQUENCE [LARGE SCALE GENOMIC DNA]</scope>
    <source>
        <strain evidence="3 4">SYSUP0005</strain>
    </source>
</reference>
<dbReference type="InterPro" id="IPR015421">
    <property type="entry name" value="PyrdxlP-dep_Trfase_major"/>
</dbReference>
<dbReference type="Proteomes" id="UP000305546">
    <property type="component" value="Unassembled WGS sequence"/>
</dbReference>
<keyword evidence="3" id="KW-0808">Transferase</keyword>
<organism evidence="3 4">
    <name type="scientific">Amycolatopsis alkalitolerans</name>
    <dbReference type="NCBI Taxonomy" id="2547244"/>
    <lineage>
        <taxon>Bacteria</taxon>
        <taxon>Bacillati</taxon>
        <taxon>Actinomycetota</taxon>
        <taxon>Actinomycetes</taxon>
        <taxon>Pseudonocardiales</taxon>
        <taxon>Pseudonocardiaceae</taxon>
        <taxon>Amycolatopsis</taxon>
    </lineage>
</organism>
<dbReference type="RefSeq" id="WP_139097163.1">
    <property type="nucleotide sequence ID" value="NZ_VDFW01000010.1"/>
</dbReference>
<dbReference type="GO" id="GO:0008483">
    <property type="term" value="F:transaminase activity"/>
    <property type="evidence" value="ECO:0007669"/>
    <property type="project" value="UniProtKB-KW"/>
</dbReference>
<dbReference type="Gene3D" id="3.40.640.10">
    <property type="entry name" value="Type I PLP-dependent aspartate aminotransferase-like (Major domain)"/>
    <property type="match status" value="1"/>
</dbReference>
<accession>A0A5C4M0F7</accession>
<evidence type="ECO:0000313" key="4">
    <source>
        <dbReference type="Proteomes" id="UP000305546"/>
    </source>
</evidence>